<evidence type="ECO:0000313" key="2">
    <source>
        <dbReference type="EMBL" id="PXY44562.1"/>
    </source>
</evidence>
<dbReference type="OrthoDB" id="906679at2"/>
<dbReference type="Pfam" id="PF19408">
    <property type="entry name" value="PKD_6"/>
    <property type="match status" value="1"/>
</dbReference>
<reference evidence="2 3" key="1">
    <citation type="submission" date="2018-05" db="EMBL/GenBank/DDBJ databases">
        <title>Flavobacterium sp. strain IMCC34758, incomplete genome.</title>
        <authorList>
            <person name="Joung Y."/>
        </authorList>
    </citation>
    <scope>NUCLEOTIDE SEQUENCE [LARGE SCALE GENOMIC DNA]</scope>
    <source>
        <strain evidence="2 3">IMCC34758</strain>
    </source>
</reference>
<dbReference type="Gene3D" id="2.60.40.10">
    <property type="entry name" value="Immunoglobulins"/>
    <property type="match status" value="2"/>
</dbReference>
<dbReference type="InterPro" id="IPR036179">
    <property type="entry name" value="Ig-like_dom_sf"/>
</dbReference>
<dbReference type="InterPro" id="IPR045829">
    <property type="entry name" value="PKD_6"/>
</dbReference>
<evidence type="ECO:0000313" key="3">
    <source>
        <dbReference type="Proteomes" id="UP000247681"/>
    </source>
</evidence>
<dbReference type="InterPro" id="IPR013783">
    <property type="entry name" value="Ig-like_fold"/>
</dbReference>
<keyword evidence="3" id="KW-1185">Reference proteome</keyword>
<protein>
    <recommendedName>
        <fullName evidence="1">Ig-like domain-containing protein</fullName>
    </recommendedName>
</protein>
<sequence length="1873" mass="194800">MKKTLLKSRVLATVLFFTVFLFGNTVFGQTTGDYRSVGTGNWTTPASWEYYNGTVWVAATSYPGQNAGTGTVTIRNSHVITLNNSITNSFTSLVIGSGTSGELVINNDISINTTSVSIMSNGTMSFTSNKSVTFPANTSFLVSSGGKLYATNSNCSNQTALYIGTTKVSACTGNGGGALTNFDTFNSSGGTGSATSNTPVCTGNQLVLTAIPPTATSGGPYTYTYRWSGNGISSPSYSSSATYTINSANVNNHGGVYTVDIRRNDGFISTVSTNVVVNPTPVGGGVYSGNTPICFNASTGNMTLGGGYVGTIVRWEKRLNSGSWTSISNTSAVYSENPSVAGTWEYRAVVGSGACPVVYSTPFTVVVNPELTITLVSTNANGCQNNSNTTFSYTATTGNANRVYIDFDSAATAAGIQQHQDFGVSSGSGTITIQYTWGTAPGVYNGVMTVVKDNPFCKSSTTYPVTVTINPAGTAPSISSQPVAPPAVCSGSGTQTISVAATGAGLTYQWRRNSTPLTNGGVISGATTSTLTLTNPTTANAGTYDVVITGTCSSGVTSNQVTVTVNANLSAVAVTPNTAQNVCITGSGSALTASPTGGGTITYQWGKRSVSGGAITAIGGQTSASYTPTGAGLTGGTWYVVCTATPTCGSAVISNEVTVIVNPALSAAPITPNTAQNICVSASGTALTVTPTGGGTVTYQWGKRSVSGGAITAIGGQTASSYTPTGASLTAGTWLVVCTSTPSCGSAIISNEVSVTVTANLSAVAVTPSAVQNICLSGSGTALTASPTGGGTTTYQWGKRSVSGGAITAIGGQTSASYTPTGAGLTGGTWYVVCTATPTCGSAVISNEVTVIVNPALSAAPITPNTAQNICVSASGTALTVTPTGGGTVTYQWGKRSVSGGAITAIGGQTASSYTPTGASLTAGTWLVICTSTPSCGSPIISNEVTVTVNTAPVTPGAILQPVNLCAGSTGNIYSIASVNGATSYNWSVTGVGWSVTAGGTTTSATITVGSGVGTVSVTATNTCGTSSASTTGNITPNPRPTPTFTTLAQAQTCADQHMTYTTQQGQSNYVWTVSGVPDTDYRLIARGTSTNHDIVIEWLTGGSKTVTVNYNNSNGCNAVSPATYTTNVVVVDKGQVNGGREDLCKVDALPTLTLHSIAGNTIAYPDPSLILKWQYSDNADNSNWQDILGTTGVVSYTPTAFPGAFRTYQVVLQSPNGCTKTSIESRIRIVAFAPPSSGTIVSTNCAGSTGSVVLNGLPTGNWTLYRTGTSSATITGTGSSTTISNLAAGTYNFTYKEGNCTSDPLVVNITRLANIWDGTKWSKTNNTTLPTSDDAIVFEGNYTVTSDITACSCTVNSGNVIVNSGRTLTITNEVTVTGGTLTFENNASLLQDVNTTVNNNSGPITYKRTSQLMKLYDFTYWSSPVENQTLYNLSPNTRWDKYLSYTGDVWKEELSSSAMQPGIGYIIRVPEPNKVYPNGKDTWSGQYAQQLEFTGRPNNGNITSSQYMEKDKYYLIGNPYPSAMHADDFLFVNVNNRGILGGTIYFWTHNTAIKKVGSNYAYVSDDYAAYNLTGGVGTSAKSDSGYNDNPALDTGIKPTGYIAAGQSFFASAEDGSGHVQFTNSMRYGGTNNSQFFKPGKTSKPGVLEKHRLWLNMTNSGGAFKQTLIGYVEGATNSYDKSFDGLTFDGNSYADFYSVNEASNMTIQGRALPFADTDVVPLGYRSNIAGNFTIAIDQADGNLASQRIYLEDKQTGTINELTAKNYTFTTKAGTFNNRFVLRYTNKTLGTGDFETVDDAVWVLAQNKTVTVNSTTENIDKVFIYDLSGKQLYKKEEVKNLQLMIQHLPFEQQVLLVKVVLDNGYETTKKVIFK</sequence>
<proteinExistence type="predicted"/>
<dbReference type="Proteomes" id="UP000247681">
    <property type="component" value="Unassembled WGS sequence"/>
</dbReference>
<organism evidence="2 3">
    <name type="scientific">Flavobacterium hydrophilum</name>
    <dbReference type="NCBI Taxonomy" id="2211445"/>
    <lineage>
        <taxon>Bacteria</taxon>
        <taxon>Pseudomonadati</taxon>
        <taxon>Bacteroidota</taxon>
        <taxon>Flavobacteriia</taxon>
        <taxon>Flavobacteriales</taxon>
        <taxon>Flavobacteriaceae</taxon>
        <taxon>Flavobacterium</taxon>
    </lineage>
</organism>
<comment type="caution">
    <text evidence="2">The sequence shown here is derived from an EMBL/GenBank/DDBJ whole genome shotgun (WGS) entry which is preliminary data.</text>
</comment>
<dbReference type="PROSITE" id="PS50835">
    <property type="entry name" value="IG_LIKE"/>
    <property type="match status" value="1"/>
</dbReference>
<dbReference type="Gene3D" id="2.60.40.2700">
    <property type="match status" value="2"/>
</dbReference>
<feature type="domain" description="Ig-like" evidence="1">
    <location>
        <begin position="476"/>
        <end position="564"/>
    </location>
</feature>
<dbReference type="NCBIfam" id="NF033708">
    <property type="entry name" value="T9SS_Cterm_ChiA"/>
    <property type="match status" value="1"/>
</dbReference>
<accession>A0A2V4C117</accession>
<evidence type="ECO:0000259" key="1">
    <source>
        <dbReference type="PROSITE" id="PS50835"/>
    </source>
</evidence>
<dbReference type="SUPFAM" id="SSF48726">
    <property type="entry name" value="Immunoglobulin"/>
    <property type="match status" value="1"/>
</dbReference>
<dbReference type="InterPro" id="IPR007110">
    <property type="entry name" value="Ig-like_dom"/>
</dbReference>
<name>A0A2V4C117_9FLAO</name>
<dbReference type="EMBL" id="QJHL01000003">
    <property type="protein sequence ID" value="PXY44562.1"/>
    <property type="molecule type" value="Genomic_DNA"/>
</dbReference>
<dbReference type="RefSeq" id="WP_110347288.1">
    <property type="nucleotide sequence ID" value="NZ_QJHL01000003.1"/>
</dbReference>
<gene>
    <name evidence="2" type="ORF">DMB68_13935</name>
</gene>